<dbReference type="AlphaFoldDB" id="A0A0E9UG79"/>
<dbReference type="EMBL" id="GBXM01043815">
    <property type="protein sequence ID" value="JAH64762.1"/>
    <property type="molecule type" value="Transcribed_RNA"/>
</dbReference>
<organism evidence="1">
    <name type="scientific">Anguilla anguilla</name>
    <name type="common">European freshwater eel</name>
    <name type="synonym">Muraena anguilla</name>
    <dbReference type="NCBI Taxonomy" id="7936"/>
    <lineage>
        <taxon>Eukaryota</taxon>
        <taxon>Metazoa</taxon>
        <taxon>Chordata</taxon>
        <taxon>Craniata</taxon>
        <taxon>Vertebrata</taxon>
        <taxon>Euteleostomi</taxon>
        <taxon>Actinopterygii</taxon>
        <taxon>Neopterygii</taxon>
        <taxon>Teleostei</taxon>
        <taxon>Anguilliformes</taxon>
        <taxon>Anguillidae</taxon>
        <taxon>Anguilla</taxon>
    </lineage>
</organism>
<reference evidence="1" key="1">
    <citation type="submission" date="2014-11" db="EMBL/GenBank/DDBJ databases">
        <authorList>
            <person name="Amaro Gonzalez C."/>
        </authorList>
    </citation>
    <scope>NUCLEOTIDE SEQUENCE</scope>
</reference>
<evidence type="ECO:0000313" key="1">
    <source>
        <dbReference type="EMBL" id="JAH64762.1"/>
    </source>
</evidence>
<name>A0A0E9UG79_ANGAN</name>
<accession>A0A0E9UG79</accession>
<protein>
    <submittedName>
        <fullName evidence="1">Uncharacterized protein</fullName>
    </submittedName>
</protein>
<reference evidence="1" key="2">
    <citation type="journal article" date="2015" name="Fish Shellfish Immunol.">
        <title>Early steps in the European eel (Anguilla anguilla)-Vibrio vulnificus interaction in the gills: Role of the RtxA13 toxin.</title>
        <authorList>
            <person name="Callol A."/>
            <person name="Pajuelo D."/>
            <person name="Ebbesson L."/>
            <person name="Teles M."/>
            <person name="MacKenzie S."/>
            <person name="Amaro C."/>
        </authorList>
    </citation>
    <scope>NUCLEOTIDE SEQUENCE</scope>
</reference>
<proteinExistence type="predicted"/>
<sequence>MAFLLFVLESPEADRQVSHALKISERQ</sequence>